<dbReference type="Proteomes" id="UP001602370">
    <property type="component" value="Unassembled WGS sequence"/>
</dbReference>
<evidence type="ECO:0000313" key="2">
    <source>
        <dbReference type="EMBL" id="MFF5920580.1"/>
    </source>
</evidence>
<reference evidence="2 3" key="1">
    <citation type="submission" date="2024-10" db="EMBL/GenBank/DDBJ databases">
        <title>The Natural Products Discovery Center: Release of the First 8490 Sequenced Strains for Exploring Actinobacteria Biosynthetic Diversity.</title>
        <authorList>
            <person name="Kalkreuter E."/>
            <person name="Kautsar S.A."/>
            <person name="Yang D."/>
            <person name="Bader C.D."/>
            <person name="Teijaro C.N."/>
            <person name="Fluegel L."/>
            <person name="Davis C.M."/>
            <person name="Simpson J.R."/>
            <person name="Lauterbach L."/>
            <person name="Steele A.D."/>
            <person name="Gui C."/>
            <person name="Meng S."/>
            <person name="Li G."/>
            <person name="Viehrig K."/>
            <person name="Ye F."/>
            <person name="Su P."/>
            <person name="Kiefer A.F."/>
            <person name="Nichols A."/>
            <person name="Cepeda A.J."/>
            <person name="Yan W."/>
            <person name="Fan B."/>
            <person name="Jiang Y."/>
            <person name="Adhikari A."/>
            <person name="Zheng C.-J."/>
            <person name="Schuster L."/>
            <person name="Cowan T.M."/>
            <person name="Smanski M.J."/>
            <person name="Chevrette M.G."/>
            <person name="De Carvalho L.P.S."/>
            <person name="Shen B."/>
        </authorList>
    </citation>
    <scope>NUCLEOTIDE SEQUENCE [LARGE SCALE GENOMIC DNA]</scope>
    <source>
        <strain evidence="2 3">NPDC012605</strain>
    </source>
</reference>
<proteinExistence type="predicted"/>
<comment type="caution">
    <text evidence="2">The sequence shown here is derived from an EMBL/GenBank/DDBJ whole genome shotgun (WGS) entry which is preliminary data.</text>
</comment>
<name>A0ABW6XSU5_9ACTN</name>
<evidence type="ECO:0000256" key="1">
    <source>
        <dbReference type="SAM" id="MobiDB-lite"/>
    </source>
</evidence>
<dbReference type="RefSeq" id="WP_209439724.1">
    <property type="nucleotide sequence ID" value="NZ_JBIBDZ010000005.1"/>
</dbReference>
<keyword evidence="3" id="KW-1185">Reference proteome</keyword>
<dbReference type="EMBL" id="JBIBDZ010000005">
    <property type="protein sequence ID" value="MFF5920580.1"/>
    <property type="molecule type" value="Genomic_DNA"/>
</dbReference>
<sequence length="49" mass="5144">MTITLRRRTDNASGAEAFQADDGADLEPVDDRHAPFAAATGTGGTIREP</sequence>
<feature type="region of interest" description="Disordered" evidence="1">
    <location>
        <begin position="1"/>
        <end position="49"/>
    </location>
</feature>
<protein>
    <submittedName>
        <fullName evidence="2">Uncharacterized protein</fullName>
    </submittedName>
</protein>
<organism evidence="2 3">
    <name type="scientific">Streptomyces flavochromogenes</name>
    <dbReference type="NCBI Taxonomy" id="68199"/>
    <lineage>
        <taxon>Bacteria</taxon>
        <taxon>Bacillati</taxon>
        <taxon>Actinomycetota</taxon>
        <taxon>Actinomycetes</taxon>
        <taxon>Kitasatosporales</taxon>
        <taxon>Streptomycetaceae</taxon>
        <taxon>Streptomyces</taxon>
    </lineage>
</organism>
<evidence type="ECO:0000313" key="3">
    <source>
        <dbReference type="Proteomes" id="UP001602370"/>
    </source>
</evidence>
<gene>
    <name evidence="2" type="ORF">ACFY8C_19890</name>
</gene>
<accession>A0ABW6XSU5</accession>